<reference evidence="6 7" key="1">
    <citation type="submission" date="2019-12" db="EMBL/GenBank/DDBJ databases">
        <authorList>
            <person name="Alioto T."/>
            <person name="Alioto T."/>
            <person name="Gomez Garrido J."/>
        </authorList>
    </citation>
    <scope>NUCLEOTIDE SEQUENCE [LARGE SCALE GENOMIC DNA]</scope>
</reference>
<keyword evidence="2" id="KW-0378">Hydrolase</keyword>
<dbReference type="PANTHER" id="PTHR46020">
    <property type="entry name" value="OSJNBB0059K02.9 PROTEIN"/>
    <property type="match status" value="1"/>
</dbReference>
<dbReference type="PANTHER" id="PTHR46020:SF4">
    <property type="entry name" value="OS04G0650200 PROTEIN"/>
    <property type="match status" value="1"/>
</dbReference>
<dbReference type="Proteomes" id="UP000594638">
    <property type="component" value="Unassembled WGS sequence"/>
</dbReference>
<protein>
    <submittedName>
        <fullName evidence="6">GDSL esterase lipase At5g03610-like</fullName>
    </submittedName>
</protein>
<evidence type="ECO:0000256" key="3">
    <source>
        <dbReference type="ARBA" id="ARBA00022963"/>
    </source>
</evidence>
<dbReference type="SUPFAM" id="SSF52266">
    <property type="entry name" value="SGNH hydrolase"/>
    <property type="match status" value="1"/>
</dbReference>
<sequence>MEKKTCITFFFLMSFAVSTELVYGVQKPGEKSVDRLKLFIFGDSYADTGNLPSSTSCSWKQPYGITFPGKTSGRFSDGRVLTDYITSFLGIRSPVPYEWKKLEEKWIENGMNFAHGGTGVFNTLVDQPNMTAQINYFQQLVQENVYTRNNLNSSSIVLVSLSGNDYGTYFAKNSSLKGLEAFTKSVIDQLVLNLKRIKGFGVQKVAVTGIGPLGCLPSITASTSYQNCSEAGNNVAQFHNQLLQQNLQRLNNETGASSVFVFLDLYSAFSSALKLKQNHPENLTFKNGLKPCCLGVNGEGSCGNVDKSGTKKYVVCENPKESFFWDSIHPSDQGWRAVYSALKRSLPSLV</sequence>
<dbReference type="OrthoDB" id="1600564at2759"/>
<name>A0A8S0STM6_OLEEU</name>
<dbReference type="Gene3D" id="3.40.50.1110">
    <property type="entry name" value="SGNH hydrolase"/>
    <property type="match status" value="1"/>
</dbReference>
<organism evidence="6 7">
    <name type="scientific">Olea europaea subsp. europaea</name>
    <dbReference type="NCBI Taxonomy" id="158383"/>
    <lineage>
        <taxon>Eukaryota</taxon>
        <taxon>Viridiplantae</taxon>
        <taxon>Streptophyta</taxon>
        <taxon>Embryophyta</taxon>
        <taxon>Tracheophyta</taxon>
        <taxon>Spermatophyta</taxon>
        <taxon>Magnoliopsida</taxon>
        <taxon>eudicotyledons</taxon>
        <taxon>Gunneridae</taxon>
        <taxon>Pentapetalae</taxon>
        <taxon>asterids</taxon>
        <taxon>lamiids</taxon>
        <taxon>Lamiales</taxon>
        <taxon>Oleaceae</taxon>
        <taxon>Oleeae</taxon>
        <taxon>Olea</taxon>
    </lineage>
</organism>
<dbReference type="InterPro" id="IPR036514">
    <property type="entry name" value="SGNH_hydro_sf"/>
</dbReference>
<proteinExistence type="inferred from homology"/>
<evidence type="ECO:0000313" key="6">
    <source>
        <dbReference type="EMBL" id="CAA2994973.1"/>
    </source>
</evidence>
<accession>A0A8S0STM6</accession>
<comment type="similarity">
    <text evidence="1">Belongs to the 'GDSL' lipolytic enzyme family.</text>
</comment>
<dbReference type="AlphaFoldDB" id="A0A8S0STM6"/>
<feature type="signal peptide" evidence="5">
    <location>
        <begin position="1"/>
        <end position="24"/>
    </location>
</feature>
<evidence type="ECO:0000256" key="4">
    <source>
        <dbReference type="ARBA" id="ARBA00023098"/>
    </source>
</evidence>
<dbReference type="GO" id="GO:0016042">
    <property type="term" value="P:lipid catabolic process"/>
    <property type="evidence" value="ECO:0007669"/>
    <property type="project" value="UniProtKB-KW"/>
</dbReference>
<dbReference type="Pfam" id="PF00657">
    <property type="entry name" value="Lipase_GDSL"/>
    <property type="match status" value="1"/>
</dbReference>
<gene>
    <name evidence="6" type="ORF">OLEA9_A116265</name>
</gene>
<dbReference type="InterPro" id="IPR001087">
    <property type="entry name" value="GDSL"/>
</dbReference>
<evidence type="ECO:0000256" key="2">
    <source>
        <dbReference type="ARBA" id="ARBA00022801"/>
    </source>
</evidence>
<evidence type="ECO:0000256" key="5">
    <source>
        <dbReference type="SAM" id="SignalP"/>
    </source>
</evidence>
<evidence type="ECO:0000313" key="7">
    <source>
        <dbReference type="Proteomes" id="UP000594638"/>
    </source>
</evidence>
<comment type="caution">
    <text evidence="6">The sequence shown here is derived from an EMBL/GenBank/DDBJ whole genome shotgun (WGS) entry which is preliminary data.</text>
</comment>
<dbReference type="EMBL" id="CACTIH010005487">
    <property type="protein sequence ID" value="CAA2994973.1"/>
    <property type="molecule type" value="Genomic_DNA"/>
</dbReference>
<keyword evidence="3" id="KW-0442">Lipid degradation</keyword>
<feature type="chain" id="PRO_5035906544" evidence="5">
    <location>
        <begin position="25"/>
        <end position="350"/>
    </location>
</feature>
<keyword evidence="4" id="KW-0443">Lipid metabolism</keyword>
<dbReference type="GO" id="GO:0016788">
    <property type="term" value="F:hydrolase activity, acting on ester bonds"/>
    <property type="evidence" value="ECO:0007669"/>
    <property type="project" value="InterPro"/>
</dbReference>
<keyword evidence="7" id="KW-1185">Reference proteome</keyword>
<dbReference type="Gramene" id="OE9A116265T1">
    <property type="protein sequence ID" value="OE9A116265C1"/>
    <property type="gene ID" value="OE9A116265"/>
</dbReference>
<evidence type="ECO:0000256" key="1">
    <source>
        <dbReference type="ARBA" id="ARBA00008668"/>
    </source>
</evidence>
<keyword evidence="5" id="KW-0732">Signal</keyword>